<organism evidence="2 3">
    <name type="scientific">Cellulomonas composti</name>
    <dbReference type="NCBI Taxonomy" id="266130"/>
    <lineage>
        <taxon>Bacteria</taxon>
        <taxon>Bacillati</taxon>
        <taxon>Actinomycetota</taxon>
        <taxon>Actinomycetes</taxon>
        <taxon>Micrococcales</taxon>
        <taxon>Cellulomonadaceae</taxon>
        <taxon>Cellulomonas</taxon>
    </lineage>
</organism>
<evidence type="ECO:0000313" key="3">
    <source>
        <dbReference type="Proteomes" id="UP000321720"/>
    </source>
</evidence>
<comment type="caution">
    <text evidence="2">The sequence shown here is derived from an EMBL/GenBank/DDBJ whole genome shotgun (WGS) entry which is preliminary data.</text>
</comment>
<dbReference type="OrthoDB" id="4829793at2"/>
<reference evidence="2 3" key="1">
    <citation type="submission" date="2019-07" db="EMBL/GenBank/DDBJ databases">
        <title>Whole genome shotgun sequence of Cellulomonas composti NBRC 100758.</title>
        <authorList>
            <person name="Hosoyama A."/>
            <person name="Uohara A."/>
            <person name="Ohji S."/>
            <person name="Ichikawa N."/>
        </authorList>
    </citation>
    <scope>NUCLEOTIDE SEQUENCE [LARGE SCALE GENOMIC DNA]</scope>
    <source>
        <strain evidence="2 3">NBRC 100758</strain>
    </source>
</reference>
<accession>A0A511JFD9</accession>
<feature type="domain" description="Tox-REase-7" evidence="1">
    <location>
        <begin position="8"/>
        <end position="84"/>
    </location>
</feature>
<dbReference type="RefSeq" id="WP_146844062.1">
    <property type="nucleotide sequence ID" value="NZ_BJWG01000022.1"/>
</dbReference>
<evidence type="ECO:0000259" key="1">
    <source>
        <dbReference type="Pfam" id="PF15649"/>
    </source>
</evidence>
<dbReference type="EMBL" id="BJWG01000022">
    <property type="protein sequence ID" value="GEL96433.1"/>
    <property type="molecule type" value="Genomic_DNA"/>
</dbReference>
<evidence type="ECO:0000313" key="2">
    <source>
        <dbReference type="EMBL" id="GEL96433.1"/>
    </source>
</evidence>
<dbReference type="InterPro" id="IPR028903">
    <property type="entry name" value="Tox-REase-7_dom"/>
</dbReference>
<protein>
    <recommendedName>
        <fullName evidence="1">Tox-REase-7 domain-containing protein</fullName>
    </recommendedName>
</protein>
<name>A0A511JFD9_9CELL</name>
<dbReference type="Proteomes" id="UP000321720">
    <property type="component" value="Unassembled WGS sequence"/>
</dbReference>
<dbReference type="Pfam" id="PF15649">
    <property type="entry name" value="Tox-REase-7"/>
    <property type="match status" value="1"/>
</dbReference>
<keyword evidence="3" id="KW-1185">Reference proteome</keyword>
<dbReference type="AlphaFoldDB" id="A0A511JFD9"/>
<proteinExistence type="predicted"/>
<sequence>MAGVRAAGTTGESLAGIVKNTTRIPSASGKAAYRIPDELNSSVLGEVKNVGSLGYSSQIRDFHTYAVTNDLEFVLYVRPSTVFRGQLAQLEKYGGVTRVDVPGL</sequence>
<gene>
    <name evidence="2" type="ORF">CCO02nite_30910</name>
</gene>